<evidence type="ECO:0000259" key="1">
    <source>
        <dbReference type="SMART" id="SM00471"/>
    </source>
</evidence>
<dbReference type="Proteomes" id="UP000245657">
    <property type="component" value="Unassembled WGS sequence"/>
</dbReference>
<dbReference type="InterPro" id="IPR003607">
    <property type="entry name" value="HD/PDEase_dom"/>
</dbReference>
<proteinExistence type="predicted"/>
<gene>
    <name evidence="2" type="ORF">DK846_08670</name>
</gene>
<accession>A0A2V2N9V9</accession>
<comment type="caution">
    <text evidence="2">The sequence shown here is derived from an EMBL/GenBank/DDBJ whole genome shotgun (WGS) entry which is preliminary data.</text>
</comment>
<dbReference type="SUPFAM" id="SSF109604">
    <property type="entry name" value="HD-domain/PDEase-like"/>
    <property type="match status" value="1"/>
</dbReference>
<dbReference type="InterPro" id="IPR006675">
    <property type="entry name" value="HDIG_dom"/>
</dbReference>
<dbReference type="CDD" id="cd00077">
    <property type="entry name" value="HDc"/>
    <property type="match status" value="1"/>
</dbReference>
<reference evidence="2 3" key="1">
    <citation type="submission" date="2018-05" db="EMBL/GenBank/DDBJ databases">
        <title>Draft genome of Methanospirillum lacunae Ki8-1.</title>
        <authorList>
            <person name="Dueholm M.S."/>
            <person name="Nielsen P.H."/>
            <person name="Bakmann L.F."/>
            <person name="Otzen D.E."/>
        </authorList>
    </citation>
    <scope>NUCLEOTIDE SEQUENCE [LARGE SCALE GENOMIC DNA]</scope>
    <source>
        <strain evidence="2 3">Ki8-1</strain>
    </source>
</reference>
<keyword evidence="2" id="KW-0378">Hydrolase</keyword>
<dbReference type="AlphaFoldDB" id="A0A2V2N9V9"/>
<evidence type="ECO:0000313" key="3">
    <source>
        <dbReference type="Proteomes" id="UP000245657"/>
    </source>
</evidence>
<sequence length="174" mass="18937">MPDPGDKYIRYLKEAGCDPQVISHCITVREVAVRITDLILSAGTAKVDRDLVAAGAILHDIGRSETHGMDHADAGGRICRETGFSQEICRIVERHIGAGLNRSDRKGFGLSEEDRIPETIEEKIVAHADNLVKGSGIITRSDLDVSIQKFPHDVQARFTALADELEALAGSRLP</sequence>
<organism evidence="2 3">
    <name type="scientific">Methanospirillum lacunae</name>
    <dbReference type="NCBI Taxonomy" id="668570"/>
    <lineage>
        <taxon>Archaea</taxon>
        <taxon>Methanobacteriati</taxon>
        <taxon>Methanobacteriota</taxon>
        <taxon>Stenosarchaea group</taxon>
        <taxon>Methanomicrobia</taxon>
        <taxon>Methanomicrobiales</taxon>
        <taxon>Methanospirillaceae</taxon>
        <taxon>Methanospirillum</taxon>
    </lineage>
</organism>
<dbReference type="Pfam" id="PF01966">
    <property type="entry name" value="HD"/>
    <property type="match status" value="1"/>
</dbReference>
<dbReference type="GO" id="GO:0016787">
    <property type="term" value="F:hydrolase activity"/>
    <property type="evidence" value="ECO:0007669"/>
    <property type="project" value="UniProtKB-KW"/>
</dbReference>
<dbReference type="OrthoDB" id="52832at2157"/>
<protein>
    <submittedName>
        <fullName evidence="2">Phosphohydrolase</fullName>
    </submittedName>
</protein>
<feature type="domain" description="HD/PDEase" evidence="1">
    <location>
        <begin position="17"/>
        <end position="143"/>
    </location>
</feature>
<dbReference type="GeneID" id="97548081"/>
<dbReference type="SMART" id="SM00471">
    <property type="entry name" value="HDc"/>
    <property type="match status" value="1"/>
</dbReference>
<dbReference type="InterPro" id="IPR006674">
    <property type="entry name" value="HD_domain"/>
</dbReference>
<name>A0A2V2N9V9_9EURY</name>
<dbReference type="RefSeq" id="WP_109968543.1">
    <property type="nucleotide sequence ID" value="NZ_CP176093.1"/>
</dbReference>
<keyword evidence="3" id="KW-1185">Reference proteome</keyword>
<dbReference type="EMBL" id="QGMY01000007">
    <property type="protein sequence ID" value="PWR72053.1"/>
    <property type="molecule type" value="Genomic_DNA"/>
</dbReference>
<dbReference type="Gene3D" id="1.10.3210.10">
    <property type="entry name" value="Hypothetical protein af1432"/>
    <property type="match status" value="1"/>
</dbReference>
<dbReference type="PANTHER" id="PTHR38659">
    <property type="entry name" value="METAL-DEPENDENT PHOSPHOHYDROLASE"/>
    <property type="match status" value="1"/>
</dbReference>
<dbReference type="PANTHER" id="PTHR38659:SF2">
    <property type="entry name" value="HDIG DOMAIN PROTEIN"/>
    <property type="match status" value="1"/>
</dbReference>
<dbReference type="NCBIfam" id="TIGR00277">
    <property type="entry name" value="HDIG"/>
    <property type="match status" value="1"/>
</dbReference>
<evidence type="ECO:0000313" key="2">
    <source>
        <dbReference type="EMBL" id="PWR72053.1"/>
    </source>
</evidence>